<dbReference type="Gene3D" id="3.40.220.10">
    <property type="entry name" value="Leucine Aminopeptidase, subunit E, domain 1"/>
    <property type="match status" value="1"/>
</dbReference>
<reference evidence="10" key="2">
    <citation type="submission" date="2021-04" db="EMBL/GenBank/DDBJ databases">
        <authorList>
            <person name="Gilroy R."/>
        </authorList>
    </citation>
    <scope>NUCLEOTIDE SEQUENCE</scope>
    <source>
        <strain evidence="10">CHK183-1962</strain>
    </source>
</reference>
<evidence type="ECO:0000313" key="11">
    <source>
        <dbReference type="Proteomes" id="UP000886890"/>
    </source>
</evidence>
<feature type="binding site" evidence="8">
    <location>
        <position position="323"/>
    </location>
    <ligand>
        <name>Mn(2+)</name>
        <dbReference type="ChEBI" id="CHEBI:29035"/>
        <label>1</label>
    </ligand>
</feature>
<dbReference type="GO" id="GO:0005737">
    <property type="term" value="C:cytoplasm"/>
    <property type="evidence" value="ECO:0007669"/>
    <property type="project" value="UniProtKB-SubCell"/>
</dbReference>
<comment type="catalytic activity">
    <reaction evidence="2 8">
        <text>Release of an N-terminal amino acid, preferentially leucine, but not glutamic or aspartic acids.</text>
        <dbReference type="EC" id="3.4.11.10"/>
    </reaction>
</comment>
<accession>A0A9D1XDD0</accession>
<comment type="caution">
    <text evidence="10">The sequence shown here is derived from an EMBL/GenBank/DDBJ whole genome shotgun (WGS) entry which is preliminary data.</text>
</comment>
<evidence type="ECO:0000313" key="10">
    <source>
        <dbReference type="EMBL" id="HIX77041.1"/>
    </source>
</evidence>
<evidence type="ECO:0000259" key="9">
    <source>
        <dbReference type="PROSITE" id="PS00631"/>
    </source>
</evidence>
<dbReference type="Pfam" id="PF00883">
    <property type="entry name" value="Peptidase_M17"/>
    <property type="match status" value="1"/>
</dbReference>
<feature type="binding site" evidence="8">
    <location>
        <position position="325"/>
    </location>
    <ligand>
        <name>Mn(2+)</name>
        <dbReference type="ChEBI" id="CHEBI:29035"/>
        <label>2</label>
    </ligand>
</feature>
<feature type="active site" evidence="8">
    <location>
        <position position="327"/>
    </location>
</feature>
<comment type="catalytic activity">
    <reaction evidence="1 8">
        <text>Release of an N-terminal amino acid, Xaa-|-Yaa-, in which Xaa is preferably Leu, but may be other amino acids including Pro although not Arg or Lys, and Yaa may be Pro. Amino acid amides and methyl esters are also readily hydrolyzed, but rates on arylamides are exceedingly low.</text>
        <dbReference type="EC" id="3.4.11.1"/>
    </reaction>
</comment>
<feature type="binding site" evidence="8">
    <location>
        <position position="246"/>
    </location>
    <ligand>
        <name>Mn(2+)</name>
        <dbReference type="ChEBI" id="CHEBI:29035"/>
        <label>2</label>
    </ligand>
</feature>
<reference evidence="10" key="1">
    <citation type="journal article" date="2021" name="PeerJ">
        <title>Extensive microbial diversity within the chicken gut microbiome revealed by metagenomics and culture.</title>
        <authorList>
            <person name="Gilroy R."/>
            <person name="Ravi A."/>
            <person name="Getino M."/>
            <person name="Pursley I."/>
            <person name="Horton D.L."/>
            <person name="Alikhan N.F."/>
            <person name="Baker D."/>
            <person name="Gharbi K."/>
            <person name="Hall N."/>
            <person name="Watson M."/>
            <person name="Adriaenssens E.M."/>
            <person name="Foster-Nyarko E."/>
            <person name="Jarju S."/>
            <person name="Secka A."/>
            <person name="Antonio M."/>
            <person name="Oren A."/>
            <person name="Chaudhuri R.R."/>
            <person name="La Ragione R."/>
            <person name="Hildebrand F."/>
            <person name="Pallen M.J."/>
        </authorList>
    </citation>
    <scope>NUCLEOTIDE SEQUENCE</scope>
    <source>
        <strain evidence="10">CHK183-1962</strain>
    </source>
</reference>
<keyword evidence="8" id="KW-0479">Metal-binding</keyword>
<organism evidence="10 11">
    <name type="scientific">Candidatus Fusicatenibacter merdavium</name>
    <dbReference type="NCBI Taxonomy" id="2838600"/>
    <lineage>
        <taxon>Bacteria</taxon>
        <taxon>Bacillati</taxon>
        <taxon>Bacillota</taxon>
        <taxon>Clostridia</taxon>
        <taxon>Lachnospirales</taxon>
        <taxon>Lachnospiraceae</taxon>
        <taxon>Fusicatenibacter</taxon>
    </lineage>
</organism>
<sequence>MKTYTLAELSSVDTPILVPLYEGADLPQAFAGYAADLDQLELEAGKQYYLLASKGSSEKSLILLGLGKPEKMTGKKLRETVGAAIRSTKKPLCVFTDPAACEKISAAEAAAESAFAAGISQYNFTKIGSNPEEAPEISFLSSEDISGVCRDAALTAACVNHARDLSNMPSNLMTPEVLAEEARKLAGELNLECEILTNKELEEMGAGAILGVNRGSSHGARMIAVKYEGAPGEEYTALVGKGLTFDAGGYNLKSAAGMVGMKMDMCGAANVLAALELIARRKEKVNVMAVIGATENKIGPDGFSCDDVLTSLSGKTIEITNTDAEGRLVLCDAITWAQRLGAKKIIDMATLTGACVAALGSNYTGAFTNAPEFLKELQSCSEKTEEKLWQLPIDEDLHKMVCESSVADMNNCVKNRGAGSSLAAAFLEEFVEEGVDWIHLDIAGTSDFSDAKPYIAKGANGVLIRTLGEMFRTVNR</sequence>
<evidence type="ECO:0000256" key="8">
    <source>
        <dbReference type="HAMAP-Rule" id="MF_00181"/>
    </source>
</evidence>
<feature type="binding site" evidence="8">
    <location>
        <position position="246"/>
    </location>
    <ligand>
        <name>Mn(2+)</name>
        <dbReference type="ChEBI" id="CHEBI:29035"/>
        <label>1</label>
    </ligand>
</feature>
<comment type="subcellular location">
    <subcellularLocation>
        <location evidence="8">Cytoplasm</location>
    </subcellularLocation>
</comment>
<evidence type="ECO:0000256" key="6">
    <source>
        <dbReference type="ARBA" id="ARBA00022801"/>
    </source>
</evidence>
<dbReference type="GO" id="GO:0006508">
    <property type="term" value="P:proteolysis"/>
    <property type="evidence" value="ECO:0007669"/>
    <property type="project" value="UniProtKB-KW"/>
</dbReference>
<dbReference type="SUPFAM" id="SSF53187">
    <property type="entry name" value="Zn-dependent exopeptidases"/>
    <property type="match status" value="1"/>
</dbReference>
<evidence type="ECO:0000256" key="7">
    <source>
        <dbReference type="ARBA" id="ARBA00049972"/>
    </source>
</evidence>
<comment type="similarity">
    <text evidence="3 8">Belongs to the peptidase M17 family.</text>
</comment>
<evidence type="ECO:0000256" key="5">
    <source>
        <dbReference type="ARBA" id="ARBA00022670"/>
    </source>
</evidence>
<feature type="binding site" evidence="8">
    <location>
        <position position="241"/>
    </location>
    <ligand>
        <name>Mn(2+)</name>
        <dbReference type="ChEBI" id="CHEBI:29035"/>
        <label>2</label>
    </ligand>
</feature>
<dbReference type="InterPro" id="IPR000819">
    <property type="entry name" value="Peptidase_M17_C"/>
</dbReference>
<feature type="binding site" evidence="8">
    <location>
        <position position="264"/>
    </location>
    <ligand>
        <name>Mn(2+)</name>
        <dbReference type="ChEBI" id="CHEBI:29035"/>
        <label>2</label>
    </ligand>
</feature>
<evidence type="ECO:0000256" key="1">
    <source>
        <dbReference type="ARBA" id="ARBA00000135"/>
    </source>
</evidence>
<feature type="domain" description="Cytosol aminopeptidase" evidence="9">
    <location>
        <begin position="321"/>
        <end position="328"/>
    </location>
</feature>
<dbReference type="CDD" id="cd00433">
    <property type="entry name" value="Peptidase_M17"/>
    <property type="match status" value="1"/>
</dbReference>
<dbReference type="GO" id="GO:0030145">
    <property type="term" value="F:manganese ion binding"/>
    <property type="evidence" value="ECO:0007669"/>
    <property type="project" value="UniProtKB-UniRule"/>
</dbReference>
<feature type="active site" evidence="8">
    <location>
        <position position="253"/>
    </location>
</feature>
<protein>
    <recommendedName>
        <fullName evidence="8">Probable cytosol aminopeptidase</fullName>
        <ecNumber evidence="8">3.4.11.1</ecNumber>
    </recommendedName>
    <alternativeName>
        <fullName evidence="8">Leucine aminopeptidase</fullName>
        <shortName evidence="8">LAP</shortName>
        <ecNumber evidence="8">3.4.11.10</ecNumber>
    </alternativeName>
    <alternativeName>
        <fullName evidence="8">Leucyl aminopeptidase</fullName>
    </alternativeName>
</protein>
<dbReference type="InterPro" id="IPR023042">
    <property type="entry name" value="Peptidase_M17_leu_NH2_pept"/>
</dbReference>
<dbReference type="PANTHER" id="PTHR11963">
    <property type="entry name" value="LEUCINE AMINOPEPTIDASE-RELATED"/>
    <property type="match status" value="1"/>
</dbReference>
<comment type="function">
    <text evidence="7 8">Presumably involved in the processing and regular turnover of intracellular proteins. Catalyzes the removal of unsubstituted N-terminal amino acids from various peptides.</text>
</comment>
<keyword evidence="6 8" id="KW-0378">Hydrolase</keyword>
<keyword evidence="5 8" id="KW-0645">Protease</keyword>
<keyword evidence="8" id="KW-0464">Manganese</keyword>
<dbReference type="Gene3D" id="3.40.630.10">
    <property type="entry name" value="Zn peptidases"/>
    <property type="match status" value="1"/>
</dbReference>
<dbReference type="AlphaFoldDB" id="A0A9D1XDD0"/>
<dbReference type="SUPFAM" id="SSF52949">
    <property type="entry name" value="Macro domain-like"/>
    <property type="match status" value="1"/>
</dbReference>
<dbReference type="PRINTS" id="PR00481">
    <property type="entry name" value="LAMNOPPTDASE"/>
</dbReference>
<evidence type="ECO:0000256" key="4">
    <source>
        <dbReference type="ARBA" id="ARBA00022438"/>
    </source>
</evidence>
<keyword evidence="4 8" id="KW-0031">Aminopeptidase</keyword>
<dbReference type="GO" id="GO:0070006">
    <property type="term" value="F:metalloaminopeptidase activity"/>
    <property type="evidence" value="ECO:0007669"/>
    <property type="project" value="InterPro"/>
</dbReference>
<evidence type="ECO:0000256" key="2">
    <source>
        <dbReference type="ARBA" id="ARBA00000967"/>
    </source>
</evidence>
<evidence type="ECO:0000256" key="3">
    <source>
        <dbReference type="ARBA" id="ARBA00009528"/>
    </source>
</evidence>
<dbReference type="InterPro" id="IPR011356">
    <property type="entry name" value="Leucine_aapep/pepB"/>
</dbReference>
<keyword evidence="8" id="KW-0963">Cytoplasm</keyword>
<dbReference type="EC" id="3.4.11.10" evidence="8"/>
<dbReference type="InterPro" id="IPR008283">
    <property type="entry name" value="Peptidase_M17_N"/>
</dbReference>
<dbReference type="PANTHER" id="PTHR11963:SF23">
    <property type="entry name" value="CYTOSOL AMINOPEPTIDASE"/>
    <property type="match status" value="1"/>
</dbReference>
<dbReference type="EMBL" id="DXEK01000090">
    <property type="protein sequence ID" value="HIX77041.1"/>
    <property type="molecule type" value="Genomic_DNA"/>
</dbReference>
<dbReference type="Pfam" id="PF02789">
    <property type="entry name" value="Peptidase_M17_N"/>
    <property type="match status" value="1"/>
</dbReference>
<comment type="cofactor">
    <cofactor evidence="8">
        <name>Mn(2+)</name>
        <dbReference type="ChEBI" id="CHEBI:29035"/>
    </cofactor>
    <text evidence="8">Binds 2 manganese ions per subunit.</text>
</comment>
<dbReference type="HAMAP" id="MF_00181">
    <property type="entry name" value="Cytosol_peptidase_M17"/>
    <property type="match status" value="1"/>
</dbReference>
<proteinExistence type="inferred from homology"/>
<dbReference type="Proteomes" id="UP000886890">
    <property type="component" value="Unassembled WGS sequence"/>
</dbReference>
<gene>
    <name evidence="8" type="primary">pepA</name>
    <name evidence="10" type="ORF">H9734_05520</name>
</gene>
<dbReference type="EC" id="3.4.11.1" evidence="8"/>
<name>A0A9D1XDD0_9FIRM</name>
<dbReference type="InterPro" id="IPR043472">
    <property type="entry name" value="Macro_dom-like"/>
</dbReference>
<feature type="binding site" evidence="8">
    <location>
        <position position="325"/>
    </location>
    <ligand>
        <name>Mn(2+)</name>
        <dbReference type="ChEBI" id="CHEBI:29035"/>
        <label>1</label>
    </ligand>
</feature>
<dbReference type="PROSITE" id="PS00631">
    <property type="entry name" value="CYTOSOL_AP"/>
    <property type="match status" value="1"/>
</dbReference>